<dbReference type="RefSeq" id="WP_077449626.1">
    <property type="nucleotide sequence ID" value="NZ_FUGD01000134.1"/>
</dbReference>
<dbReference type="AlphaFoldDB" id="A0A1R4EIF0"/>
<organism evidence="2 3">
    <name type="scientific">Psychrobacter pasteurii</name>
    <dbReference type="NCBI Taxonomy" id="1945520"/>
    <lineage>
        <taxon>Bacteria</taxon>
        <taxon>Pseudomonadati</taxon>
        <taxon>Pseudomonadota</taxon>
        <taxon>Gammaproteobacteria</taxon>
        <taxon>Moraxellales</taxon>
        <taxon>Moraxellaceae</taxon>
        <taxon>Psychrobacter</taxon>
    </lineage>
</organism>
<dbReference type="NCBIfam" id="NF045761">
    <property type="entry name" value="NAMPUrTaseMurU"/>
    <property type="match status" value="1"/>
</dbReference>
<evidence type="ECO:0000259" key="1">
    <source>
        <dbReference type="Pfam" id="PF00483"/>
    </source>
</evidence>
<dbReference type="InterPro" id="IPR054790">
    <property type="entry name" value="MurU"/>
</dbReference>
<protein>
    <submittedName>
        <fullName evidence="2">Glucose-1-phosphate thymidylyltransferase 1</fullName>
        <ecNumber evidence="2">2.7.7.24</ecNumber>
    </submittedName>
</protein>
<evidence type="ECO:0000313" key="3">
    <source>
        <dbReference type="Proteomes" id="UP000188169"/>
    </source>
</evidence>
<proteinExistence type="predicted"/>
<reference evidence="3" key="1">
    <citation type="submission" date="2017-02" db="EMBL/GenBank/DDBJ databases">
        <authorList>
            <person name="Mornico D."/>
        </authorList>
    </citation>
    <scope>NUCLEOTIDE SEQUENCE [LARGE SCALE GENOMIC DNA]</scope>
</reference>
<dbReference type="EMBL" id="FUGD01000134">
    <property type="protein sequence ID" value="SJM38266.1"/>
    <property type="molecule type" value="Genomic_DNA"/>
</dbReference>
<dbReference type="GO" id="GO:0008879">
    <property type="term" value="F:glucose-1-phosphate thymidylyltransferase activity"/>
    <property type="evidence" value="ECO:0007669"/>
    <property type="project" value="UniProtKB-EC"/>
</dbReference>
<dbReference type="Pfam" id="PF00483">
    <property type="entry name" value="NTP_transferase"/>
    <property type="match status" value="1"/>
</dbReference>
<gene>
    <name evidence="2" type="primary">rmlA1</name>
    <name evidence="2" type="ORF">A1019T_02256</name>
</gene>
<dbReference type="InterPro" id="IPR029044">
    <property type="entry name" value="Nucleotide-diphossugar_trans"/>
</dbReference>
<dbReference type="SUPFAM" id="SSF53448">
    <property type="entry name" value="Nucleotide-diphospho-sugar transferases"/>
    <property type="match status" value="1"/>
</dbReference>
<accession>A0A1R4EIF0</accession>
<dbReference type="STRING" id="1945520.A1019T_02256"/>
<dbReference type="InterPro" id="IPR050486">
    <property type="entry name" value="Mannose-1P_guanyltransferase"/>
</dbReference>
<dbReference type="InterPro" id="IPR005835">
    <property type="entry name" value="NTP_transferase_dom"/>
</dbReference>
<dbReference type="PANTHER" id="PTHR22572">
    <property type="entry name" value="SUGAR-1-PHOSPHATE GUANYL TRANSFERASE"/>
    <property type="match status" value="1"/>
</dbReference>
<name>A0A1R4EIF0_9GAMM</name>
<dbReference type="Gene3D" id="3.90.550.10">
    <property type="entry name" value="Spore Coat Polysaccharide Biosynthesis Protein SpsA, Chain A"/>
    <property type="match status" value="1"/>
</dbReference>
<dbReference type="OrthoDB" id="9788272at2"/>
<keyword evidence="3" id="KW-1185">Reference proteome</keyword>
<keyword evidence="2" id="KW-0808">Transferase</keyword>
<sequence length="258" mass="27483">MSTNLATNSASNSSGKSITQAMILAAGKGTRLRPLTLTTPKPLVEVGGQPLIVWHIKALKAAGIDDIVINTSWLSDKLMAALGDGSQYGVKIHWSVEDGEPLETAGGIAKALRDGHLKPSPFILINGDVWTDYDLSQLTDYVMTPDQQAHLLMINNPEHNANGDFAINNGLASEQAVAEAQKYTFAGVSVISPDLVQDIAQGQVAPLAPFLKQAMMKLQVTAEVMHAHWVDVGTAERLEQINQKIASEGAGAHKASTD</sequence>
<dbReference type="EC" id="2.7.7.24" evidence="2"/>
<evidence type="ECO:0000313" key="2">
    <source>
        <dbReference type="EMBL" id="SJM38266.1"/>
    </source>
</evidence>
<feature type="domain" description="Nucleotidyl transferase" evidence="1">
    <location>
        <begin position="21"/>
        <end position="247"/>
    </location>
</feature>
<dbReference type="CDD" id="cd06422">
    <property type="entry name" value="NTP_transferase_like_1"/>
    <property type="match status" value="1"/>
</dbReference>
<dbReference type="Proteomes" id="UP000188169">
    <property type="component" value="Unassembled WGS sequence"/>
</dbReference>
<keyword evidence="2" id="KW-0548">Nucleotidyltransferase</keyword>